<dbReference type="EMBL" id="LECW02000082">
    <property type="protein sequence ID" value="KRT87078.1"/>
    <property type="molecule type" value="Genomic_DNA"/>
</dbReference>
<evidence type="ECO:0000313" key="3">
    <source>
        <dbReference type="Proteomes" id="UP000036168"/>
    </source>
</evidence>
<sequence>MFKGKYTGEGNVNLDQGVCYYLFPLGESHYYVSKFNSVNAHVGAYRQSLFTVTEHLEDVPDTNTDIPLNSNIETNKVDMNIKEELEDLPPEKWEQISLF</sequence>
<keyword evidence="4" id="KW-1185">Reference proteome</keyword>
<dbReference type="Proteomes" id="UP000036168">
    <property type="component" value="Unassembled WGS sequence"/>
</dbReference>
<evidence type="ECO:0000313" key="1">
    <source>
        <dbReference type="EMBL" id="KRT87078.1"/>
    </source>
</evidence>
<evidence type="ECO:0000313" key="4">
    <source>
        <dbReference type="Proteomes" id="UP001341297"/>
    </source>
</evidence>
<reference evidence="1" key="2">
    <citation type="submission" date="2015-10" db="EMBL/GenBank/DDBJ databases">
        <authorList>
            <person name="Gilbert D.G."/>
        </authorList>
    </citation>
    <scope>NUCLEOTIDE SEQUENCE</scope>
    <source>
        <strain evidence="1">GO-13</strain>
    </source>
</reference>
<dbReference type="OrthoDB" id="2936312at2"/>
<dbReference type="Proteomes" id="UP001341297">
    <property type="component" value="Unassembled WGS sequence"/>
</dbReference>
<proteinExistence type="predicted"/>
<accession>A0A0T6BI98</accession>
<comment type="caution">
    <text evidence="1">The sequence shown here is derived from an EMBL/GenBank/DDBJ whole genome shotgun (WGS) entry which is preliminary data.</text>
</comment>
<name>A0A0T6BI98_9BACI</name>
<protein>
    <submittedName>
        <fullName evidence="1">Uncharacterized protein</fullName>
    </submittedName>
</protein>
<reference evidence="2 4" key="3">
    <citation type="submission" date="2023-03" db="EMBL/GenBank/DDBJ databases">
        <title>Agriculturally important microbes genome sequencing.</title>
        <authorList>
            <person name="Dunlap C."/>
        </authorList>
    </citation>
    <scope>NUCLEOTIDE SEQUENCE [LARGE SCALE GENOMIC DNA]</scope>
    <source>
        <strain evidence="2 4">CBP-3203</strain>
    </source>
</reference>
<evidence type="ECO:0000313" key="2">
    <source>
        <dbReference type="EMBL" id="MEC0487127.1"/>
    </source>
</evidence>
<gene>
    <name evidence="1" type="ORF">AB447_208915</name>
    <name evidence="2" type="ORF">P8828_20445</name>
</gene>
<organism evidence="1 3">
    <name type="scientific">Bacillus glycinifermentans</name>
    <dbReference type="NCBI Taxonomy" id="1664069"/>
    <lineage>
        <taxon>Bacteria</taxon>
        <taxon>Bacillati</taxon>
        <taxon>Bacillota</taxon>
        <taxon>Bacilli</taxon>
        <taxon>Bacillales</taxon>
        <taxon>Bacillaceae</taxon>
        <taxon>Bacillus</taxon>
    </lineage>
</organism>
<dbReference type="AlphaFoldDB" id="A0A0T6BI98"/>
<dbReference type="EMBL" id="JARRTL010000027">
    <property type="protein sequence ID" value="MEC0487127.1"/>
    <property type="molecule type" value="Genomic_DNA"/>
</dbReference>
<dbReference type="RefSeq" id="WP_048354143.1">
    <property type="nucleotide sequence ID" value="NZ_JARRTL010000027.1"/>
</dbReference>
<reference evidence="1 3" key="1">
    <citation type="journal article" date="2015" name="Int. J. Syst. Evol. Microbiol.">
        <title>Bacillus glycinifermentans sp. nov., isolated from fermented soybean paste.</title>
        <authorList>
            <person name="Kim S.J."/>
            <person name="Dunlap C.A."/>
            <person name="Kwon S.W."/>
            <person name="Rooney A.P."/>
        </authorList>
    </citation>
    <scope>NUCLEOTIDE SEQUENCE [LARGE SCALE GENOMIC DNA]</scope>
    <source>
        <strain evidence="1 3">GO-13</strain>
    </source>
</reference>